<keyword evidence="8" id="KW-1185">Reference proteome</keyword>
<dbReference type="InterPro" id="IPR036179">
    <property type="entry name" value="Ig-like_dom_sf"/>
</dbReference>
<evidence type="ECO:0000259" key="6">
    <source>
        <dbReference type="PROSITE" id="PS50835"/>
    </source>
</evidence>
<dbReference type="Gene3D" id="2.60.40.10">
    <property type="entry name" value="Immunoglobulins"/>
    <property type="match status" value="2"/>
</dbReference>
<keyword evidence="4" id="KW-0325">Glycoprotein</keyword>
<evidence type="ECO:0000256" key="5">
    <source>
        <dbReference type="ARBA" id="ARBA00023319"/>
    </source>
</evidence>
<dbReference type="GO" id="GO:0098609">
    <property type="term" value="P:cell-cell adhesion"/>
    <property type="evidence" value="ECO:0007669"/>
    <property type="project" value="TreeGrafter"/>
</dbReference>
<evidence type="ECO:0000256" key="1">
    <source>
        <dbReference type="ARBA" id="ARBA00004479"/>
    </source>
</evidence>
<proteinExistence type="predicted"/>
<comment type="subcellular location">
    <subcellularLocation>
        <location evidence="1">Membrane</location>
        <topology evidence="1">Single-pass type I membrane protein</topology>
    </subcellularLocation>
</comment>
<dbReference type="SUPFAM" id="SSF48726">
    <property type="entry name" value="Immunoglobulin"/>
    <property type="match status" value="2"/>
</dbReference>
<gene>
    <name evidence="7" type="ORF">ONB1V03_LOCUS8064</name>
</gene>
<dbReference type="GO" id="GO:0005911">
    <property type="term" value="C:cell-cell junction"/>
    <property type="evidence" value="ECO:0007669"/>
    <property type="project" value="TreeGrafter"/>
</dbReference>
<dbReference type="GO" id="GO:0005886">
    <property type="term" value="C:plasma membrane"/>
    <property type="evidence" value="ECO:0007669"/>
    <property type="project" value="TreeGrafter"/>
</dbReference>
<keyword evidence="3" id="KW-1015">Disulfide bond</keyword>
<dbReference type="EMBL" id="OC919228">
    <property type="protein sequence ID" value="CAD7650933.1"/>
    <property type="molecule type" value="Genomic_DNA"/>
</dbReference>
<dbReference type="Proteomes" id="UP000728032">
    <property type="component" value="Unassembled WGS sequence"/>
</dbReference>
<sequence length="220" mass="24104">MLSIGSDVGLDREISALTSMSGSGVSSELVIRAEAPDNGATYRCEASNAATFKPLSASIKLSVFYISDLVTIKLKPKYPKSGDVLNMICDSGACNPMCEVFWYKNGIKIESKLYEEVIESSAPFGGKNSRSGLKLDITTKDDENHIYCETVNQVLGKRSGANITLSVLFKPQFVAPPQQKYDVIEGEDISTAFRCSTYQTQQQRCLMQLQLIANTDDNTN</sequence>
<dbReference type="InterPro" id="IPR007110">
    <property type="entry name" value="Ig-like_dom"/>
</dbReference>
<dbReference type="GO" id="GO:0050839">
    <property type="term" value="F:cell adhesion molecule binding"/>
    <property type="evidence" value="ECO:0007669"/>
    <property type="project" value="TreeGrafter"/>
</dbReference>
<evidence type="ECO:0000256" key="2">
    <source>
        <dbReference type="ARBA" id="ARBA00023136"/>
    </source>
</evidence>
<dbReference type="InterPro" id="IPR051275">
    <property type="entry name" value="Cell_adhesion_signaling"/>
</dbReference>
<dbReference type="OrthoDB" id="6515466at2759"/>
<reference evidence="7" key="1">
    <citation type="submission" date="2020-11" db="EMBL/GenBank/DDBJ databases">
        <authorList>
            <person name="Tran Van P."/>
        </authorList>
    </citation>
    <scope>NUCLEOTIDE SEQUENCE</scope>
</reference>
<dbReference type="EMBL" id="CAJPVJ010004403">
    <property type="protein sequence ID" value="CAG2168576.1"/>
    <property type="molecule type" value="Genomic_DNA"/>
</dbReference>
<feature type="domain" description="Ig-like" evidence="6">
    <location>
        <begin position="54"/>
        <end position="164"/>
    </location>
</feature>
<dbReference type="AlphaFoldDB" id="A0A7R9LZS1"/>
<evidence type="ECO:0000256" key="3">
    <source>
        <dbReference type="ARBA" id="ARBA00023157"/>
    </source>
</evidence>
<evidence type="ECO:0000313" key="8">
    <source>
        <dbReference type="Proteomes" id="UP000728032"/>
    </source>
</evidence>
<keyword evidence="2" id="KW-0472">Membrane</keyword>
<dbReference type="PANTHER" id="PTHR11640">
    <property type="entry name" value="NEPHRIN"/>
    <property type="match status" value="1"/>
</dbReference>
<dbReference type="InterPro" id="IPR013783">
    <property type="entry name" value="Ig-like_fold"/>
</dbReference>
<organism evidence="7">
    <name type="scientific">Oppiella nova</name>
    <dbReference type="NCBI Taxonomy" id="334625"/>
    <lineage>
        <taxon>Eukaryota</taxon>
        <taxon>Metazoa</taxon>
        <taxon>Ecdysozoa</taxon>
        <taxon>Arthropoda</taxon>
        <taxon>Chelicerata</taxon>
        <taxon>Arachnida</taxon>
        <taxon>Acari</taxon>
        <taxon>Acariformes</taxon>
        <taxon>Sarcoptiformes</taxon>
        <taxon>Oribatida</taxon>
        <taxon>Brachypylina</taxon>
        <taxon>Oppioidea</taxon>
        <taxon>Oppiidae</taxon>
        <taxon>Oppiella</taxon>
    </lineage>
</organism>
<dbReference type="PROSITE" id="PS50835">
    <property type="entry name" value="IG_LIKE"/>
    <property type="match status" value="1"/>
</dbReference>
<name>A0A7R9LZS1_9ACAR</name>
<evidence type="ECO:0000313" key="7">
    <source>
        <dbReference type="EMBL" id="CAD7650933.1"/>
    </source>
</evidence>
<keyword evidence="5" id="KW-0393">Immunoglobulin domain</keyword>
<dbReference type="PANTHER" id="PTHR11640:SF31">
    <property type="entry name" value="IRREGULAR CHIASM C-ROUGHEST PROTEIN-RELATED"/>
    <property type="match status" value="1"/>
</dbReference>
<evidence type="ECO:0000256" key="4">
    <source>
        <dbReference type="ARBA" id="ARBA00023180"/>
    </source>
</evidence>
<protein>
    <recommendedName>
        <fullName evidence="6">Ig-like domain-containing protein</fullName>
    </recommendedName>
</protein>
<accession>A0A7R9LZS1</accession>